<feature type="signal peptide" evidence="1">
    <location>
        <begin position="1"/>
        <end position="19"/>
    </location>
</feature>
<name>K3YBH7_SETIT</name>
<dbReference type="EnsemblPlants" id="KQK96548">
    <property type="protein sequence ID" value="KQK96548"/>
    <property type="gene ID" value="SETIT_011571mg"/>
</dbReference>
<organism evidence="2 3">
    <name type="scientific">Setaria italica</name>
    <name type="common">Foxtail millet</name>
    <name type="synonym">Panicum italicum</name>
    <dbReference type="NCBI Taxonomy" id="4555"/>
    <lineage>
        <taxon>Eukaryota</taxon>
        <taxon>Viridiplantae</taxon>
        <taxon>Streptophyta</taxon>
        <taxon>Embryophyta</taxon>
        <taxon>Tracheophyta</taxon>
        <taxon>Spermatophyta</taxon>
        <taxon>Magnoliopsida</taxon>
        <taxon>Liliopsida</taxon>
        <taxon>Poales</taxon>
        <taxon>Poaceae</taxon>
        <taxon>PACMAD clade</taxon>
        <taxon>Panicoideae</taxon>
        <taxon>Panicodae</taxon>
        <taxon>Paniceae</taxon>
        <taxon>Cenchrinae</taxon>
        <taxon>Setaria</taxon>
    </lineage>
</organism>
<dbReference type="HOGENOM" id="CLU_2853980_0_0_1"/>
<dbReference type="InParanoid" id="K3YBH7"/>
<evidence type="ECO:0000256" key="1">
    <source>
        <dbReference type="SAM" id="SignalP"/>
    </source>
</evidence>
<evidence type="ECO:0000313" key="3">
    <source>
        <dbReference type="Proteomes" id="UP000004995"/>
    </source>
</evidence>
<protein>
    <submittedName>
        <fullName evidence="2">Uncharacterized protein</fullName>
    </submittedName>
</protein>
<reference evidence="3" key="1">
    <citation type="journal article" date="2012" name="Nat. Biotechnol.">
        <title>Reference genome sequence of the model plant Setaria.</title>
        <authorList>
            <person name="Bennetzen J.L."/>
            <person name="Schmutz J."/>
            <person name="Wang H."/>
            <person name="Percifield R."/>
            <person name="Hawkins J."/>
            <person name="Pontaroli A.C."/>
            <person name="Estep M."/>
            <person name="Feng L."/>
            <person name="Vaughn J.N."/>
            <person name="Grimwood J."/>
            <person name="Jenkins J."/>
            <person name="Barry K."/>
            <person name="Lindquist E."/>
            <person name="Hellsten U."/>
            <person name="Deshpande S."/>
            <person name="Wang X."/>
            <person name="Wu X."/>
            <person name="Mitros T."/>
            <person name="Triplett J."/>
            <person name="Yang X."/>
            <person name="Ye C.Y."/>
            <person name="Mauro-Herrera M."/>
            <person name="Wang L."/>
            <person name="Li P."/>
            <person name="Sharma M."/>
            <person name="Sharma R."/>
            <person name="Ronald P.C."/>
            <person name="Panaud O."/>
            <person name="Kellogg E.A."/>
            <person name="Brutnell T.P."/>
            <person name="Doust A.N."/>
            <person name="Tuskan G.A."/>
            <person name="Rokhsar D."/>
            <person name="Devos K.M."/>
        </authorList>
    </citation>
    <scope>NUCLEOTIDE SEQUENCE [LARGE SCALE GENOMIC DNA]</scope>
    <source>
        <strain evidence="3">cv. Yugu1</strain>
    </source>
</reference>
<dbReference type="Gramene" id="KQK96548">
    <property type="protein sequence ID" value="KQK96548"/>
    <property type="gene ID" value="SETIT_011571mg"/>
</dbReference>
<dbReference type="Proteomes" id="UP000004995">
    <property type="component" value="Unassembled WGS sequence"/>
</dbReference>
<sequence length="65" mass="7315">MKIVMCAVLMLVIISNCTAEMPTMMAAEKEHAELAEETKVSAKHVNKKLYHRTNGERNCTYPSCN</sequence>
<evidence type="ECO:0000313" key="2">
    <source>
        <dbReference type="EnsemblPlants" id="KQK96548"/>
    </source>
</evidence>
<proteinExistence type="predicted"/>
<keyword evidence="1" id="KW-0732">Signal</keyword>
<dbReference type="AlphaFoldDB" id="K3YBH7"/>
<keyword evidence="3" id="KW-1185">Reference proteome</keyword>
<reference evidence="2" key="2">
    <citation type="submission" date="2018-08" db="UniProtKB">
        <authorList>
            <consortium name="EnsemblPlants"/>
        </authorList>
    </citation>
    <scope>IDENTIFICATION</scope>
    <source>
        <strain evidence="2">Yugu1</strain>
    </source>
</reference>
<accession>K3YBH7</accession>
<feature type="chain" id="PRO_5010126565" evidence="1">
    <location>
        <begin position="20"/>
        <end position="65"/>
    </location>
</feature>
<dbReference type="EMBL" id="AGNK02004199">
    <property type="status" value="NOT_ANNOTATED_CDS"/>
    <property type="molecule type" value="Genomic_DNA"/>
</dbReference>